<dbReference type="SUPFAM" id="SSF50156">
    <property type="entry name" value="PDZ domain-like"/>
    <property type="match status" value="2"/>
</dbReference>
<dbReference type="PANTHER" id="PTHR11324">
    <property type="entry name" value="IL16-RELATED"/>
    <property type="match status" value="1"/>
</dbReference>
<feature type="region of interest" description="Disordered" evidence="1">
    <location>
        <begin position="291"/>
        <end position="325"/>
    </location>
</feature>
<dbReference type="Proteomes" id="UP001231518">
    <property type="component" value="Chromosome 2"/>
</dbReference>
<dbReference type="EMBL" id="JARGEI010000002">
    <property type="protein sequence ID" value="KAJ8735709.1"/>
    <property type="molecule type" value="Genomic_DNA"/>
</dbReference>
<dbReference type="Gene3D" id="2.30.42.10">
    <property type="match status" value="2"/>
</dbReference>
<feature type="region of interest" description="Disordered" evidence="1">
    <location>
        <begin position="18"/>
        <end position="44"/>
    </location>
</feature>
<dbReference type="PANTHER" id="PTHR11324:SF16">
    <property type="entry name" value="PDZ DOMAIN-CONTAINING PROTEIN 2"/>
    <property type="match status" value="1"/>
</dbReference>
<evidence type="ECO:0000259" key="2">
    <source>
        <dbReference type="PROSITE" id="PS50106"/>
    </source>
</evidence>
<dbReference type="InterPro" id="IPR036034">
    <property type="entry name" value="PDZ_sf"/>
</dbReference>
<feature type="compositionally biased region" description="Polar residues" evidence="1">
    <location>
        <begin position="373"/>
        <end position="386"/>
    </location>
</feature>
<name>A0AAD7Z0F8_MYTSE</name>
<feature type="compositionally biased region" description="Polar residues" evidence="1">
    <location>
        <begin position="965"/>
        <end position="979"/>
    </location>
</feature>
<comment type="caution">
    <text evidence="3">The sequence shown here is derived from an EMBL/GenBank/DDBJ whole genome shotgun (WGS) entry which is preliminary data.</text>
</comment>
<protein>
    <recommendedName>
        <fullName evidence="2">PDZ domain-containing protein</fullName>
    </recommendedName>
</protein>
<feature type="compositionally biased region" description="Low complexity" evidence="1">
    <location>
        <begin position="985"/>
        <end position="994"/>
    </location>
</feature>
<feature type="region of interest" description="Disordered" evidence="1">
    <location>
        <begin position="1171"/>
        <end position="1193"/>
    </location>
</feature>
<feature type="region of interest" description="Disordered" evidence="1">
    <location>
        <begin position="173"/>
        <end position="248"/>
    </location>
</feature>
<feature type="region of interest" description="Disordered" evidence="1">
    <location>
        <begin position="534"/>
        <end position="564"/>
    </location>
</feature>
<proteinExistence type="predicted"/>
<feature type="region of interest" description="Disordered" evidence="1">
    <location>
        <begin position="370"/>
        <end position="390"/>
    </location>
</feature>
<dbReference type="AlphaFoldDB" id="A0AAD7Z0F8"/>
<reference evidence="3" key="1">
    <citation type="submission" date="2023-03" db="EMBL/GenBank/DDBJ databases">
        <title>Chromosome-level genomes of two armyworms, Mythimna separata and Mythimna loreyi, provide insights into the biosynthesis and reception of sex pheromones.</title>
        <authorList>
            <person name="Zhao H."/>
        </authorList>
    </citation>
    <scope>NUCLEOTIDE SEQUENCE</scope>
    <source>
        <strain evidence="3">BeijingLab</strain>
        <tissue evidence="3">Pupa</tissue>
    </source>
</reference>
<dbReference type="InterPro" id="IPR001478">
    <property type="entry name" value="PDZ"/>
</dbReference>
<feature type="compositionally biased region" description="Pro residues" evidence="1">
    <location>
        <begin position="30"/>
        <end position="40"/>
    </location>
</feature>
<feature type="compositionally biased region" description="Basic and acidic residues" evidence="1">
    <location>
        <begin position="173"/>
        <end position="192"/>
    </location>
</feature>
<feature type="compositionally biased region" description="Basic and acidic residues" evidence="1">
    <location>
        <begin position="219"/>
        <end position="237"/>
    </location>
</feature>
<dbReference type="PROSITE" id="PS50106">
    <property type="entry name" value="PDZ"/>
    <property type="match status" value="2"/>
</dbReference>
<dbReference type="Pfam" id="PF00595">
    <property type="entry name" value="PDZ"/>
    <property type="match status" value="2"/>
</dbReference>
<accession>A0AAD7Z0F8</accession>
<gene>
    <name evidence="3" type="ORF">PYW07_007329</name>
</gene>
<feature type="compositionally biased region" description="Basic and acidic residues" evidence="1">
    <location>
        <begin position="543"/>
        <end position="553"/>
    </location>
</feature>
<feature type="region of interest" description="Disordered" evidence="1">
    <location>
        <begin position="965"/>
        <end position="994"/>
    </location>
</feature>
<evidence type="ECO:0000313" key="3">
    <source>
        <dbReference type="EMBL" id="KAJ8735709.1"/>
    </source>
</evidence>
<evidence type="ECO:0000313" key="4">
    <source>
        <dbReference type="Proteomes" id="UP001231518"/>
    </source>
</evidence>
<organism evidence="3 4">
    <name type="scientific">Mythimna separata</name>
    <name type="common">Oriental armyworm</name>
    <name type="synonym">Pseudaletia separata</name>
    <dbReference type="NCBI Taxonomy" id="271217"/>
    <lineage>
        <taxon>Eukaryota</taxon>
        <taxon>Metazoa</taxon>
        <taxon>Ecdysozoa</taxon>
        <taxon>Arthropoda</taxon>
        <taxon>Hexapoda</taxon>
        <taxon>Insecta</taxon>
        <taxon>Pterygota</taxon>
        <taxon>Neoptera</taxon>
        <taxon>Endopterygota</taxon>
        <taxon>Lepidoptera</taxon>
        <taxon>Glossata</taxon>
        <taxon>Ditrysia</taxon>
        <taxon>Noctuoidea</taxon>
        <taxon>Noctuidae</taxon>
        <taxon>Noctuinae</taxon>
        <taxon>Hadenini</taxon>
        <taxon>Mythimna</taxon>
    </lineage>
</organism>
<dbReference type="CDD" id="cd00136">
    <property type="entry name" value="PDZ_canonical"/>
    <property type="match status" value="1"/>
</dbReference>
<evidence type="ECO:0000256" key="1">
    <source>
        <dbReference type="SAM" id="MobiDB-lite"/>
    </source>
</evidence>
<keyword evidence="4" id="KW-1185">Reference proteome</keyword>
<sequence length="1193" mass="134126">MDALVAWCMRRRGYHGVRRRAGPQSAAPRAPGPTPAPRLAPPLSQHSRIGIDPHVFTRLALITTPLVVDTVQDNYRVSSFIFKDQLERRVACARACIAVSSMCAGMRAKGACGVARWLRDRDVAAADIADTAPHDFTLVTALPAMVMEDDVKEMKKVFATWGRRMGKKLEMLKKADTKEISPEAKPNEDLKEQSTPVLTGQYKKKQHWKMGRSSSDSTSLKKDNDTDSIRSGSRDRSPSPFKSFFHRMGSTGMLNSAKSQSLNMHKTPENYPVANGPSLYRSCSTSHLSTYVKADDPSDDIDLQNADNDSKSSPKKHNSLNEDSLVTSSAKAVSCDNITNLNDGQTNNGASKKPNFPYAFLRSKLSVLPEENSMASQQRTSSIRQSLSERIDRKSPKFRKDRICFTNSRSEERYQSSDSISIHDENLLFNSALKKDYDFSRSSMRSINEIDGNIYQMGHMDDIPRRSSMISHRAPLDYDPMLIPRNRNSLPVYEYSSVLGSMRDIKTEITSSTQSIHHGPENVEVQTHRLSNYVSSNESGYDSDGRPTDDHSSHSPPGYSSHFNNASIRKESMDVGCEGSHGNFSRQLSLNHKINFGRVQVPVRRSSTPCALFPIEKSNSYEYGSENRDTNHKFPSDSMKHAMFDHIESKPPPLPKKTINKKQPYVYKTITLDERVQTRKIKFLHSQLLPIEQTSNQDIVDSQSQTQHVPETDILGRGPCTKRFRKIRLLKSRLDESLGVYLAQHRVDFDNSGSNYEIRYIVVKLDFDGIAHRDGRLRIGDEIVNVNGRVLRGLSSLKEVQHIVNSCSTEATIEDGALFQRYQVDLVMAHDEITPVTLSRIINNQPLEQNAVTLSASNVPPDIISQTVHKPLPSNQITIETHFPAENHFYHGNVCNRTKEHSTEQMNYDPNSRTDHHRKCEVGIQVNNGPIHSNQKSDDEKLLERHCYSQSASLQNITNIEISLRSSPTPRSNQGNNYRPISFHTSRPPSTTPSYSIYNDNATNEIKENFSHYIKHVPRLYQNRSFESIPEQLRNSSRSRFFTRVGSQRCSPSPGPHISRLQEHTAALHQDNQHGGHYAHSSLHKVEFWKGQGHKSLGFSIVGGTDSPKGQMGIFVKTVFPNGQAADKGTIFEGDEILSVNKVATRGLSHAGAISLFKQVKEGKIELTLSRRRAPRSRSVEPLGNFRGDVKRE</sequence>
<dbReference type="SMART" id="SM00228">
    <property type="entry name" value="PDZ"/>
    <property type="match status" value="2"/>
</dbReference>
<feature type="domain" description="PDZ" evidence="2">
    <location>
        <begin position="1085"/>
        <end position="1159"/>
    </location>
</feature>
<feature type="domain" description="PDZ" evidence="2">
    <location>
        <begin position="726"/>
        <end position="795"/>
    </location>
</feature>